<dbReference type="SMART" id="SM00354">
    <property type="entry name" value="HTH_LACI"/>
    <property type="match status" value="1"/>
</dbReference>
<dbReference type="PROSITE" id="PS50932">
    <property type="entry name" value="HTH_LACI_2"/>
    <property type="match status" value="1"/>
</dbReference>
<dbReference type="Pfam" id="PF00356">
    <property type="entry name" value="LacI"/>
    <property type="match status" value="1"/>
</dbReference>
<dbReference type="GO" id="GO:0000976">
    <property type="term" value="F:transcription cis-regulatory region binding"/>
    <property type="evidence" value="ECO:0007669"/>
    <property type="project" value="TreeGrafter"/>
</dbReference>
<dbReference type="AlphaFoldDB" id="F6BL90"/>
<evidence type="ECO:0000313" key="5">
    <source>
        <dbReference type="EMBL" id="AEF18223.1"/>
    </source>
</evidence>
<dbReference type="Gene3D" id="1.10.260.40">
    <property type="entry name" value="lambda repressor-like DNA-binding domains"/>
    <property type="match status" value="1"/>
</dbReference>
<dbReference type="STRING" id="858215.Thexy_2217"/>
<reference evidence="5" key="1">
    <citation type="submission" date="2011-05" db="EMBL/GenBank/DDBJ databases">
        <title>Complete sequence of Thermoanaerobacterium xylanolyticum LX-11.</title>
        <authorList>
            <consortium name="US DOE Joint Genome Institute"/>
            <person name="Lucas S."/>
            <person name="Han J."/>
            <person name="Lapidus A."/>
            <person name="Cheng J.-F."/>
            <person name="Goodwin L."/>
            <person name="Pitluck S."/>
            <person name="Peters L."/>
            <person name="Mikhailova N."/>
            <person name="Lu M."/>
            <person name="Han C."/>
            <person name="Tapia R."/>
            <person name="Land M."/>
            <person name="Hauser L."/>
            <person name="Kyrpides N."/>
            <person name="Ivanova N."/>
            <person name="Pagani I."/>
            <person name="Hemme C."/>
            <person name="Woyke T."/>
        </authorList>
    </citation>
    <scope>NUCLEOTIDE SEQUENCE</scope>
    <source>
        <strain evidence="5">LX-11</strain>
    </source>
</reference>
<dbReference type="CDD" id="cd01392">
    <property type="entry name" value="HTH_LacI"/>
    <property type="match status" value="1"/>
</dbReference>
<keyword evidence="1" id="KW-0805">Transcription regulation</keyword>
<gene>
    <name evidence="5" type="ordered locus">Thexy_2217</name>
</gene>
<proteinExistence type="predicted"/>
<dbReference type="HOGENOM" id="CLU_037628_6_2_9"/>
<dbReference type="Proteomes" id="UP000007239">
    <property type="component" value="Chromosome"/>
</dbReference>
<dbReference type="InterPro" id="IPR028082">
    <property type="entry name" value="Peripla_BP_I"/>
</dbReference>
<dbReference type="SUPFAM" id="SSF47413">
    <property type="entry name" value="lambda repressor-like DNA-binding domains"/>
    <property type="match status" value="1"/>
</dbReference>
<dbReference type="PANTHER" id="PTHR30146">
    <property type="entry name" value="LACI-RELATED TRANSCRIPTIONAL REPRESSOR"/>
    <property type="match status" value="1"/>
</dbReference>
<feature type="domain" description="HTH lacI-type" evidence="4">
    <location>
        <begin position="1"/>
        <end position="55"/>
    </location>
</feature>
<dbReference type="EMBL" id="CP002739">
    <property type="protein sequence ID" value="AEF18223.1"/>
    <property type="molecule type" value="Genomic_DNA"/>
</dbReference>
<evidence type="ECO:0000256" key="1">
    <source>
        <dbReference type="ARBA" id="ARBA00023015"/>
    </source>
</evidence>
<dbReference type="Pfam" id="PF13377">
    <property type="entry name" value="Peripla_BP_3"/>
    <property type="match status" value="1"/>
</dbReference>
<evidence type="ECO:0000259" key="4">
    <source>
        <dbReference type="PROSITE" id="PS50932"/>
    </source>
</evidence>
<dbReference type="GO" id="GO:0003700">
    <property type="term" value="F:DNA-binding transcription factor activity"/>
    <property type="evidence" value="ECO:0007669"/>
    <property type="project" value="TreeGrafter"/>
</dbReference>
<dbReference type="InterPro" id="IPR000843">
    <property type="entry name" value="HTH_LacI"/>
</dbReference>
<sequence length="346" mass="38784">MNSKEIAKIAGVSRSTVSRVINNYPNVPPDTREKVLKVIKEYNYVPHASARMLRGKTSKTIGLVIVDIKKDSEIHRIYDNVYFGPFTTAVVDFANRIGYNVLITTVFKVKDYKKVKEIFYNKTISGAIFVGVRNSDPEIKSLIEEGFKIAIVDQEIKEEDEVFNKSIIVNMDNLNGSYEATKYLINLGHKEIAHITGDLDKLSGFARLEGYKKALKEADITYDAHYIVKGNFVEESGYNAIHKLFKKVKPTAIFAANDQMAIGAMQALQELEYAVPEDVSIIGFDDITISRYVKPSLTTMSVSLLQMAELCVENLVKSIEGESSIVAKFLVSAKLIERDSCKKIID</sequence>
<keyword evidence="6" id="KW-1185">Reference proteome</keyword>
<organism evidence="5 6">
    <name type="scientific">Thermoanaerobacterium xylanolyticum (strain ATCC 49914 / DSM 7097 / LX-11)</name>
    <dbReference type="NCBI Taxonomy" id="858215"/>
    <lineage>
        <taxon>Bacteria</taxon>
        <taxon>Bacillati</taxon>
        <taxon>Bacillota</taxon>
        <taxon>Clostridia</taxon>
        <taxon>Thermoanaerobacterales</taxon>
        <taxon>Thermoanaerobacteraceae</taxon>
        <taxon>Thermoanaerobacterium</taxon>
    </lineage>
</organism>
<dbReference type="InterPro" id="IPR046335">
    <property type="entry name" value="LacI/GalR-like_sensor"/>
</dbReference>
<dbReference type="InterPro" id="IPR010982">
    <property type="entry name" value="Lambda_DNA-bd_dom_sf"/>
</dbReference>
<evidence type="ECO:0000256" key="3">
    <source>
        <dbReference type="ARBA" id="ARBA00023163"/>
    </source>
</evidence>
<evidence type="ECO:0000256" key="2">
    <source>
        <dbReference type="ARBA" id="ARBA00023125"/>
    </source>
</evidence>
<keyword evidence="3" id="KW-0804">Transcription</keyword>
<dbReference type="KEGG" id="txy:Thexy_2217"/>
<evidence type="ECO:0000313" key="6">
    <source>
        <dbReference type="Proteomes" id="UP000007239"/>
    </source>
</evidence>
<keyword evidence="2" id="KW-0238">DNA-binding</keyword>
<dbReference type="CDD" id="cd06267">
    <property type="entry name" value="PBP1_LacI_sugar_binding-like"/>
    <property type="match status" value="1"/>
</dbReference>
<dbReference type="Gene3D" id="3.40.50.2300">
    <property type="match status" value="2"/>
</dbReference>
<accession>F6BL90</accession>
<dbReference type="eggNOG" id="COG1609">
    <property type="taxonomic scope" value="Bacteria"/>
</dbReference>
<dbReference type="SUPFAM" id="SSF53822">
    <property type="entry name" value="Periplasmic binding protein-like I"/>
    <property type="match status" value="1"/>
</dbReference>
<name>F6BL90_THEXL</name>
<protein>
    <submittedName>
        <fullName evidence="5">Transcriptional regulator, LacI family</fullName>
    </submittedName>
</protein>
<dbReference type="PANTHER" id="PTHR30146:SF109">
    <property type="entry name" value="HTH-TYPE TRANSCRIPTIONAL REGULATOR GALS"/>
    <property type="match status" value="1"/>
</dbReference>